<dbReference type="RefSeq" id="XP_016712044.2">
    <property type="nucleotide sequence ID" value="XM_016856555.2"/>
</dbReference>
<evidence type="ECO:0000313" key="17">
    <source>
        <dbReference type="RefSeq" id="XP_040961090.1"/>
    </source>
</evidence>
<dbReference type="PANTHER" id="PTHR36766:SF51">
    <property type="entry name" value="DISEASE RESISTANCE RPP13-LIKE PROTEIN 1"/>
    <property type="match status" value="1"/>
</dbReference>
<dbReference type="RefSeq" id="XP_016712043.2">
    <property type="nucleotide sequence ID" value="XM_016856554.2"/>
</dbReference>
<evidence type="ECO:0000256" key="4">
    <source>
        <dbReference type="ARBA" id="ARBA00022821"/>
    </source>
</evidence>
<dbReference type="InterPro" id="IPR038005">
    <property type="entry name" value="RX-like_CC"/>
</dbReference>
<dbReference type="RefSeq" id="XP_040961091.1">
    <property type="nucleotide sequence ID" value="XM_041105157.1"/>
</dbReference>
<evidence type="ECO:0000259" key="8">
    <source>
        <dbReference type="Pfam" id="PF23559"/>
    </source>
</evidence>
<feature type="domain" description="R13L1/DRL21-like LRR repeat region" evidence="9">
    <location>
        <begin position="696"/>
        <end position="822"/>
    </location>
</feature>
<dbReference type="Pfam" id="PF18052">
    <property type="entry name" value="Rx_N"/>
    <property type="match status" value="1"/>
</dbReference>
<sequence>MSVIGEAALSVFLELLGGKLLDSALNFVADHNQLRPQLKQWQSILPDIQAVLEDAEKKQIKNMGVKKWLEDLQDLAYDVDDILDEFAYEELRLKLKKSQAQASTSNVRKLIPTCFTGTSFAPTSFLFKNSMIPKVKEITARLNSLTTRRSSLGLSEILSQAPTSKGKQPRLQPTSVLDGVVEYVGRHKEKTEMIEFLKGDNSNGVSVLSIVGMGGMGKTTLAQLVYNDATINQSFHHKAWVCVSVKFDAIAITKAILQSITSESCDYSNLDLLQVKLKEKLSGKRFLLVLDDIWNENYNDWTILRSPFGAGTHIIVTTRLQIVSSIVDPLKAFHLDKLSDDDCLSIFTQQALKAKNFDGHLQFKEIGEKIVRRCNGLPLAAKAIGSMLRTIEYHGKWERICESEIWNLPEEQCGIIPALRLSYHHLPSNLKRCFAYCSILPKDYEFGEEEIILLWRAEGLLQQKAMPQIKDLGNQYFQDLVSRSFFQTSSKDKSRFVMHDLINDLAQVVAGEICSKLEGDKKWKFSNRTRHSSYIVSEYDTVKKFEAFDQVNSLRTFLPLTFSSDFWVPFLTNVVLVDLLPRLGYLRMLSLSGYRITELPDVFENLKHLRYLNFSDTDIKCLPDSLCTLYHLETLLLRRCYRLQRLPSKMGNLVNLHYLDIRGAKSIERIPFRIDKLTNLQRLSDFIIAEGDGFHIRYLKYLSNLEGDFRLSGLENVNGEDAGESKLYEKQGIDRLVLHWRKKFENASRNKEVEEWVLDSLRPPKKLEQLVIKNYGGAKFSTWIADPSFKNMLSLELRSCKNCKSLPSIGRLLLLKDLSISGLDQVHKIGAELFGENQSNAFASLESLRFDNMLNWEEWDLCEDDEQVSKFPSLRFLSIRKCPLLLGRLPTILQSLQTLEIYECKRLVVTISSFPLLCELRINGCEELVDEGSLSVQKVTSLKAVSVSNISNFNISAERTMLRFANSETFKISGWKELGSLSQNGLSIVGHRFITIWNCPQLVSLETEEEILQLDKIPGVESLEIANCERLNRLPEALHAFPLITRIQLEICPGLVCFAESNFPPALKELRIGNCVNLQYLVDEKENNNKSMSSNTCLLERLEISNCPSLIWLSSRGDICNRLEHLEIMDCSKLSSLFLNAKLPVMLKQLCIRDCPVLECIAQDFLETIDLESIRIWGAEKIKSLPRGLDKLSHLQEIQLSRFPNMVSFEESGLPTTNLRVLLIKDCENFRALPKCLNNFTSVRELSVWECSADISFPEEGFPTNLTSLAISNAPKIYTSLVQWGFKRLTSLHRLFISGEGCSRVVSFPEEAIGMMLPPSLTEIGILRFEKLEFMCSKGLQHLTSLQQLSIYDCPKLASLPEKDMLLSLERLSIQRCPLLEEGCSRGKGREWSKIVHIPYVEIDMKAVIPRELN</sequence>
<dbReference type="CDD" id="cd14798">
    <property type="entry name" value="RX-CC_like"/>
    <property type="match status" value="1"/>
</dbReference>
<dbReference type="PRINTS" id="PR00364">
    <property type="entry name" value="DISEASERSIST"/>
</dbReference>
<keyword evidence="1" id="KW-0433">Leucine-rich repeat</keyword>
<dbReference type="SMR" id="A0A1U8LBQ5"/>
<evidence type="ECO:0000313" key="15">
    <source>
        <dbReference type="RefSeq" id="XP_016712044.2"/>
    </source>
</evidence>
<feature type="domain" description="Disease resistance protein winged helix" evidence="8">
    <location>
        <begin position="439"/>
        <end position="506"/>
    </location>
</feature>
<protein>
    <submittedName>
        <fullName evidence="11 12">Disease resistance RPP13-like protein 1</fullName>
    </submittedName>
</protein>
<evidence type="ECO:0000313" key="11">
    <source>
        <dbReference type="RefSeq" id="XP_016712040.2"/>
    </source>
</evidence>
<evidence type="ECO:0000313" key="18">
    <source>
        <dbReference type="RefSeq" id="XP_040961091.1"/>
    </source>
</evidence>
<dbReference type="Gene3D" id="3.40.50.300">
    <property type="entry name" value="P-loop containing nucleotide triphosphate hydrolases"/>
    <property type="match status" value="1"/>
</dbReference>
<evidence type="ECO:0000256" key="3">
    <source>
        <dbReference type="ARBA" id="ARBA00022741"/>
    </source>
</evidence>
<evidence type="ECO:0000256" key="1">
    <source>
        <dbReference type="ARBA" id="ARBA00022614"/>
    </source>
</evidence>
<evidence type="ECO:0000259" key="9">
    <source>
        <dbReference type="Pfam" id="PF25019"/>
    </source>
</evidence>
<dbReference type="InterPro" id="IPR042197">
    <property type="entry name" value="Apaf_helical"/>
</dbReference>
<dbReference type="InterPro" id="IPR036388">
    <property type="entry name" value="WH-like_DNA-bd_sf"/>
</dbReference>
<dbReference type="RefSeq" id="XP_016712042.2">
    <property type="nucleotide sequence ID" value="XM_016856553.2"/>
</dbReference>
<dbReference type="InterPro" id="IPR058922">
    <property type="entry name" value="WHD_DRP"/>
</dbReference>
<keyword evidence="10" id="KW-1185">Reference proteome</keyword>
<evidence type="ECO:0000256" key="2">
    <source>
        <dbReference type="ARBA" id="ARBA00022737"/>
    </source>
</evidence>
<dbReference type="SUPFAM" id="SSF52058">
    <property type="entry name" value="L domain-like"/>
    <property type="match status" value="2"/>
</dbReference>
<name>A0A1U8LBQ5_GOSHI</name>
<proteinExistence type="predicted"/>
<dbReference type="RefSeq" id="XP_016712041.2">
    <property type="nucleotide sequence ID" value="XM_016856552.2"/>
</dbReference>
<dbReference type="Gene3D" id="1.10.8.430">
    <property type="entry name" value="Helical domain of apoptotic protease-activating factors"/>
    <property type="match status" value="1"/>
</dbReference>
<reference evidence="10" key="1">
    <citation type="journal article" date="2020" name="Nat. Genet.">
        <title>Genomic diversifications of five Gossypium allopolyploid species and their impact on cotton improvement.</title>
        <authorList>
            <person name="Chen Z.J."/>
            <person name="Sreedasyam A."/>
            <person name="Ando A."/>
            <person name="Song Q."/>
            <person name="De Santiago L.M."/>
            <person name="Hulse-Kemp A.M."/>
            <person name="Ding M."/>
            <person name="Ye W."/>
            <person name="Kirkbride R.C."/>
            <person name="Jenkins J."/>
            <person name="Plott C."/>
            <person name="Lovell J."/>
            <person name="Lin Y.M."/>
            <person name="Vaughn R."/>
            <person name="Liu B."/>
            <person name="Simpson S."/>
            <person name="Scheffler B.E."/>
            <person name="Wen L."/>
            <person name="Saski C.A."/>
            <person name="Grover C.E."/>
            <person name="Hu G."/>
            <person name="Conover J.L."/>
            <person name="Carlson J.W."/>
            <person name="Shu S."/>
            <person name="Boston L.B."/>
            <person name="Williams M."/>
            <person name="Peterson D.G."/>
            <person name="McGee K."/>
            <person name="Jones D.C."/>
            <person name="Wendel J.F."/>
            <person name="Stelly D.M."/>
            <person name="Grimwood J."/>
            <person name="Schmutz J."/>
        </authorList>
    </citation>
    <scope>NUCLEOTIDE SEQUENCE [LARGE SCALE GENOMIC DNA]</scope>
    <source>
        <strain evidence="10">cv. TM-1</strain>
    </source>
</reference>
<dbReference type="Pfam" id="PF00931">
    <property type="entry name" value="NB-ARC"/>
    <property type="match status" value="1"/>
</dbReference>
<dbReference type="GeneID" id="107925830"/>
<evidence type="ECO:0000313" key="12">
    <source>
        <dbReference type="RefSeq" id="XP_016712041.2"/>
    </source>
</evidence>
<dbReference type="InterPro" id="IPR032675">
    <property type="entry name" value="LRR_dom_sf"/>
</dbReference>
<reference evidence="11 12" key="2">
    <citation type="submission" date="2025-05" db="UniProtKB">
        <authorList>
            <consortium name="RefSeq"/>
        </authorList>
    </citation>
    <scope>IDENTIFICATION</scope>
</reference>
<dbReference type="InterPro" id="IPR056789">
    <property type="entry name" value="LRR_R13L1-DRL21"/>
</dbReference>
<dbReference type="Pfam" id="PF23559">
    <property type="entry name" value="WHD_DRP"/>
    <property type="match status" value="1"/>
</dbReference>
<dbReference type="PaxDb" id="3635-A0A1U8LBQ5"/>
<dbReference type="STRING" id="3635.A0A1U8LBQ5"/>
<evidence type="ECO:0000259" key="7">
    <source>
        <dbReference type="Pfam" id="PF18052"/>
    </source>
</evidence>
<dbReference type="PANTHER" id="PTHR36766">
    <property type="entry name" value="PLANT BROAD-SPECTRUM MILDEW RESISTANCE PROTEIN RPW8"/>
    <property type="match status" value="1"/>
</dbReference>
<dbReference type="InterPro" id="IPR002182">
    <property type="entry name" value="NB-ARC"/>
</dbReference>
<dbReference type="Pfam" id="PF25019">
    <property type="entry name" value="LRR_R13L1-DRL21"/>
    <property type="match status" value="1"/>
</dbReference>
<accession>A0A1U8LBQ5</accession>
<gene>
    <name evidence="11 12 13 14 15 16 17 18" type="primary">LOC107925830</name>
</gene>
<dbReference type="KEGG" id="ghi:107925830"/>
<dbReference type="RefSeq" id="XP_016712040.2">
    <property type="nucleotide sequence ID" value="XM_016856551.2"/>
</dbReference>
<dbReference type="GO" id="GO:0006952">
    <property type="term" value="P:defense response"/>
    <property type="evidence" value="ECO:0007669"/>
    <property type="project" value="UniProtKB-KW"/>
</dbReference>
<dbReference type="RefSeq" id="XP_040961090.1">
    <property type="nucleotide sequence ID" value="XM_041105156.1"/>
</dbReference>
<dbReference type="GO" id="GO:0005524">
    <property type="term" value="F:ATP binding"/>
    <property type="evidence" value="ECO:0007669"/>
    <property type="project" value="UniProtKB-KW"/>
</dbReference>
<evidence type="ECO:0000256" key="5">
    <source>
        <dbReference type="ARBA" id="ARBA00022840"/>
    </source>
</evidence>
<organism evidence="10 12">
    <name type="scientific">Gossypium hirsutum</name>
    <name type="common">Upland cotton</name>
    <name type="synonym">Gossypium mexicanum</name>
    <dbReference type="NCBI Taxonomy" id="3635"/>
    <lineage>
        <taxon>Eukaryota</taxon>
        <taxon>Viridiplantae</taxon>
        <taxon>Streptophyta</taxon>
        <taxon>Embryophyta</taxon>
        <taxon>Tracheophyta</taxon>
        <taxon>Spermatophyta</taxon>
        <taxon>Magnoliopsida</taxon>
        <taxon>eudicotyledons</taxon>
        <taxon>Gunneridae</taxon>
        <taxon>Pentapetalae</taxon>
        <taxon>rosids</taxon>
        <taxon>malvids</taxon>
        <taxon>Malvales</taxon>
        <taxon>Malvaceae</taxon>
        <taxon>Malvoideae</taxon>
        <taxon>Gossypium</taxon>
    </lineage>
</organism>
<feature type="domain" description="Disease resistance N-terminal" evidence="7">
    <location>
        <begin position="14"/>
        <end position="99"/>
    </location>
</feature>
<dbReference type="GO" id="GO:0043531">
    <property type="term" value="F:ADP binding"/>
    <property type="evidence" value="ECO:0007669"/>
    <property type="project" value="InterPro"/>
</dbReference>
<evidence type="ECO:0000259" key="6">
    <source>
        <dbReference type="Pfam" id="PF00931"/>
    </source>
</evidence>
<evidence type="ECO:0000313" key="13">
    <source>
        <dbReference type="RefSeq" id="XP_016712042.2"/>
    </source>
</evidence>
<feature type="domain" description="NB-ARC" evidence="6">
    <location>
        <begin position="189"/>
        <end position="354"/>
    </location>
</feature>
<dbReference type="Gene3D" id="1.20.5.4130">
    <property type="match status" value="1"/>
</dbReference>
<dbReference type="Gene3D" id="1.10.10.10">
    <property type="entry name" value="Winged helix-like DNA-binding domain superfamily/Winged helix DNA-binding domain"/>
    <property type="match status" value="1"/>
</dbReference>
<dbReference type="InterPro" id="IPR041118">
    <property type="entry name" value="Rx_N"/>
</dbReference>
<evidence type="ECO:0000313" key="16">
    <source>
        <dbReference type="RefSeq" id="XP_016712045.2"/>
    </source>
</evidence>
<keyword evidence="5" id="KW-0067">ATP-binding</keyword>
<keyword evidence="2" id="KW-0677">Repeat</keyword>
<dbReference type="RefSeq" id="XP_016712045.2">
    <property type="nucleotide sequence ID" value="XM_016856556.2"/>
</dbReference>
<dbReference type="Gene3D" id="3.80.10.10">
    <property type="entry name" value="Ribonuclease Inhibitor"/>
    <property type="match status" value="4"/>
</dbReference>
<dbReference type="GO" id="GO:0051707">
    <property type="term" value="P:response to other organism"/>
    <property type="evidence" value="ECO:0007669"/>
    <property type="project" value="UniProtKB-ARBA"/>
</dbReference>
<dbReference type="Proteomes" id="UP000818029">
    <property type="component" value="Chromosome D11"/>
</dbReference>
<keyword evidence="4" id="KW-0611">Plant defense</keyword>
<dbReference type="SUPFAM" id="SSF52540">
    <property type="entry name" value="P-loop containing nucleoside triphosphate hydrolases"/>
    <property type="match status" value="1"/>
</dbReference>
<dbReference type="InterPro" id="IPR027417">
    <property type="entry name" value="P-loop_NTPase"/>
</dbReference>
<evidence type="ECO:0000313" key="10">
    <source>
        <dbReference type="Proteomes" id="UP000818029"/>
    </source>
</evidence>
<evidence type="ECO:0000313" key="14">
    <source>
        <dbReference type="RefSeq" id="XP_016712043.2"/>
    </source>
</evidence>
<keyword evidence="3" id="KW-0547">Nucleotide-binding</keyword>